<feature type="domain" description="Cathepsin propeptide inhibitor" evidence="1">
    <location>
        <begin position="155"/>
        <end position="214"/>
    </location>
</feature>
<name>A0A9Q1I6D2_CONCO</name>
<dbReference type="Pfam" id="PF08246">
    <property type="entry name" value="Inhibitor_I29"/>
    <property type="match status" value="2"/>
</dbReference>
<dbReference type="Gene3D" id="1.10.287.2250">
    <property type="match status" value="2"/>
</dbReference>
<sequence>MDRSGLTTPKACVTVRKDIAAMAQQCVIKPMLEVELYDNNDGNVETDWKEWKKKHGKCYSPEEDGRRKQAWLKTRVTVTEHNRLYMAGKVTSTQGVNHFAADLEGEGPPMGLIMPFEEINCLKAEHHLAMEQCVIKPMLEVELYDNNDGNVETDWKEWKKKHGKCYSPEEDGRRKQAWLKTRVTVTEHNRLYMAGEVTFTQGVNHFAADLEGEGPAMGLIMPSEEEMKRLEAEQNLVGFL</sequence>
<dbReference type="OrthoDB" id="5855924at2759"/>
<accession>A0A9Q1I6D2</accession>
<dbReference type="SUPFAM" id="SSF54001">
    <property type="entry name" value="Cysteine proteinases"/>
    <property type="match status" value="2"/>
</dbReference>
<evidence type="ECO:0000259" key="1">
    <source>
        <dbReference type="SMART" id="SM00848"/>
    </source>
</evidence>
<feature type="domain" description="Cathepsin propeptide inhibitor" evidence="1">
    <location>
        <begin position="48"/>
        <end position="107"/>
    </location>
</feature>
<dbReference type="InterPro" id="IPR038765">
    <property type="entry name" value="Papain-like_cys_pep_sf"/>
</dbReference>
<evidence type="ECO:0000313" key="3">
    <source>
        <dbReference type="Proteomes" id="UP001152803"/>
    </source>
</evidence>
<comment type="caution">
    <text evidence="2">The sequence shown here is derived from an EMBL/GenBank/DDBJ whole genome shotgun (WGS) entry which is preliminary data.</text>
</comment>
<evidence type="ECO:0000313" key="2">
    <source>
        <dbReference type="EMBL" id="KAJ8287502.1"/>
    </source>
</evidence>
<dbReference type="EMBL" id="JAFJMO010000001">
    <property type="protein sequence ID" value="KAJ8287502.1"/>
    <property type="molecule type" value="Genomic_DNA"/>
</dbReference>
<dbReference type="SMART" id="SM00848">
    <property type="entry name" value="Inhibitor_I29"/>
    <property type="match status" value="2"/>
</dbReference>
<dbReference type="Proteomes" id="UP001152803">
    <property type="component" value="Unassembled WGS sequence"/>
</dbReference>
<reference evidence="2" key="1">
    <citation type="journal article" date="2023" name="Science">
        <title>Genome structures resolve the early diversification of teleost fishes.</title>
        <authorList>
            <person name="Parey E."/>
            <person name="Louis A."/>
            <person name="Montfort J."/>
            <person name="Bouchez O."/>
            <person name="Roques C."/>
            <person name="Iampietro C."/>
            <person name="Lluch J."/>
            <person name="Castinel A."/>
            <person name="Donnadieu C."/>
            <person name="Desvignes T."/>
            <person name="Floi Bucao C."/>
            <person name="Jouanno E."/>
            <person name="Wen M."/>
            <person name="Mejri S."/>
            <person name="Dirks R."/>
            <person name="Jansen H."/>
            <person name="Henkel C."/>
            <person name="Chen W.J."/>
            <person name="Zahm M."/>
            <person name="Cabau C."/>
            <person name="Klopp C."/>
            <person name="Thompson A.W."/>
            <person name="Robinson-Rechavi M."/>
            <person name="Braasch I."/>
            <person name="Lecointre G."/>
            <person name="Bobe J."/>
            <person name="Postlethwait J.H."/>
            <person name="Berthelot C."/>
            <person name="Roest Crollius H."/>
            <person name="Guiguen Y."/>
        </authorList>
    </citation>
    <scope>NUCLEOTIDE SEQUENCE</scope>
    <source>
        <strain evidence="2">Concon-B</strain>
    </source>
</reference>
<dbReference type="AlphaFoldDB" id="A0A9Q1I6D2"/>
<keyword evidence="3" id="KW-1185">Reference proteome</keyword>
<proteinExistence type="predicted"/>
<gene>
    <name evidence="2" type="ORF">COCON_G00001610</name>
</gene>
<organism evidence="2 3">
    <name type="scientific">Conger conger</name>
    <name type="common">Conger eel</name>
    <name type="synonym">Muraena conger</name>
    <dbReference type="NCBI Taxonomy" id="82655"/>
    <lineage>
        <taxon>Eukaryota</taxon>
        <taxon>Metazoa</taxon>
        <taxon>Chordata</taxon>
        <taxon>Craniata</taxon>
        <taxon>Vertebrata</taxon>
        <taxon>Euteleostomi</taxon>
        <taxon>Actinopterygii</taxon>
        <taxon>Neopterygii</taxon>
        <taxon>Teleostei</taxon>
        <taxon>Anguilliformes</taxon>
        <taxon>Congridae</taxon>
        <taxon>Conger</taxon>
    </lineage>
</organism>
<dbReference type="InterPro" id="IPR013201">
    <property type="entry name" value="Prot_inhib_I29"/>
</dbReference>
<protein>
    <recommendedName>
        <fullName evidence="1">Cathepsin propeptide inhibitor domain-containing protein</fullName>
    </recommendedName>
</protein>